<feature type="transmembrane region" description="Helical" evidence="5">
    <location>
        <begin position="438"/>
        <end position="457"/>
    </location>
</feature>
<evidence type="ECO:0000313" key="8">
    <source>
        <dbReference type="Proteomes" id="UP001597297"/>
    </source>
</evidence>
<feature type="transmembrane region" description="Helical" evidence="5">
    <location>
        <begin position="341"/>
        <end position="364"/>
    </location>
</feature>
<dbReference type="Pfam" id="PF04932">
    <property type="entry name" value="Wzy_C"/>
    <property type="match status" value="1"/>
</dbReference>
<feature type="transmembrane region" description="Helical" evidence="5">
    <location>
        <begin position="112"/>
        <end position="128"/>
    </location>
</feature>
<comment type="subcellular location">
    <subcellularLocation>
        <location evidence="1">Membrane</location>
        <topology evidence="1">Multi-pass membrane protein</topology>
    </subcellularLocation>
</comment>
<protein>
    <submittedName>
        <fullName evidence="7">O-antigen ligase family protein</fullName>
    </submittedName>
</protein>
<feature type="transmembrane region" description="Helical" evidence="5">
    <location>
        <begin position="25"/>
        <end position="45"/>
    </location>
</feature>
<dbReference type="InterPro" id="IPR051533">
    <property type="entry name" value="WaaL-like"/>
</dbReference>
<feature type="transmembrane region" description="Helical" evidence="5">
    <location>
        <begin position="255"/>
        <end position="275"/>
    </location>
</feature>
<feature type="transmembrane region" description="Helical" evidence="5">
    <location>
        <begin position="85"/>
        <end position="106"/>
    </location>
</feature>
<evidence type="ECO:0000256" key="2">
    <source>
        <dbReference type="ARBA" id="ARBA00022692"/>
    </source>
</evidence>
<dbReference type="GO" id="GO:0016874">
    <property type="term" value="F:ligase activity"/>
    <property type="evidence" value="ECO:0007669"/>
    <property type="project" value="UniProtKB-KW"/>
</dbReference>
<feature type="transmembrane region" description="Helical" evidence="5">
    <location>
        <begin position="408"/>
        <end position="426"/>
    </location>
</feature>
<proteinExistence type="predicted"/>
<dbReference type="Gene3D" id="1.25.40.10">
    <property type="entry name" value="Tetratricopeptide repeat domain"/>
    <property type="match status" value="1"/>
</dbReference>
<dbReference type="PANTHER" id="PTHR37422:SF13">
    <property type="entry name" value="LIPOPOLYSACCHARIDE BIOSYNTHESIS PROTEIN PA4999-RELATED"/>
    <property type="match status" value="1"/>
</dbReference>
<keyword evidence="3 5" id="KW-1133">Transmembrane helix</keyword>
<dbReference type="PANTHER" id="PTHR37422">
    <property type="entry name" value="TEICHURONIC ACID BIOSYNTHESIS PROTEIN TUAE"/>
    <property type="match status" value="1"/>
</dbReference>
<evidence type="ECO:0000259" key="6">
    <source>
        <dbReference type="Pfam" id="PF04932"/>
    </source>
</evidence>
<keyword evidence="8" id="KW-1185">Reference proteome</keyword>
<evidence type="ECO:0000256" key="1">
    <source>
        <dbReference type="ARBA" id="ARBA00004141"/>
    </source>
</evidence>
<organism evidence="7 8">
    <name type="scientific">Rubritalea spongiae</name>
    <dbReference type="NCBI Taxonomy" id="430797"/>
    <lineage>
        <taxon>Bacteria</taxon>
        <taxon>Pseudomonadati</taxon>
        <taxon>Verrucomicrobiota</taxon>
        <taxon>Verrucomicrobiia</taxon>
        <taxon>Verrucomicrobiales</taxon>
        <taxon>Rubritaleaceae</taxon>
        <taxon>Rubritalea</taxon>
    </lineage>
</organism>
<sequence>MNSLNRECEVSSDHDFNEGAGCLSWGRWVVGVICVGIVMLSFSAGGHLQMLISPMVAWVLMGVLLLFVLGRVLREREMMGSSLSLVFLPWLIYVVVNYCCLSLTPWYGRVELLGFGCAGVVFGCVILMRGRDVEWLGKGVMGFGVLVIFVTMFQEVMGASWHPVGGVNSIRAQYGERLSSVFSMPNSLGCCMLLVLPYFLLYAFCKRKWQLSYGLGAVACMWALHASVSRASVLIAVPVILLCCYVSGVSWKWRVLRAVLVLLVHGGMYLVVASGGEGQERFERLAKSGGEVTREVYFAAAHALFESAPIFGVGLGNFQVLWDQQFPVNRNHGEYFTHSDYLQTLCETGLVGAGLLFGAVALVVLRGARKMWGERKCFSTDKDLLVRVALCGLLGFGLYQLVNFESKVWANFFVSVIYFAVLVRYGSRCVQWRCGRGAKLGALGVWIVLSVFWGGAYRDTQSSYSFSKGSLALSRVQGVHGMGLPGPKEKLAEAEEGFRKAIEWREDFMPAHWFWGRARMSHRFYGEECIEAVVESSVKHYDKAIELCPLQWRLWAERGMSLAQDPTRVEEARESFLRAIDIVPAHTNALIYYARFLEAQGEEEALRNVLEKVLVIDVSMQMNGIVAQEMLDNLNATSVRK</sequence>
<dbReference type="Proteomes" id="UP001597297">
    <property type="component" value="Unassembled WGS sequence"/>
</dbReference>
<evidence type="ECO:0000313" key="7">
    <source>
        <dbReference type="EMBL" id="MFD2277667.1"/>
    </source>
</evidence>
<reference evidence="8" key="1">
    <citation type="journal article" date="2019" name="Int. J. Syst. Evol. Microbiol.">
        <title>The Global Catalogue of Microorganisms (GCM) 10K type strain sequencing project: providing services to taxonomists for standard genome sequencing and annotation.</title>
        <authorList>
            <consortium name="The Broad Institute Genomics Platform"/>
            <consortium name="The Broad Institute Genome Sequencing Center for Infectious Disease"/>
            <person name="Wu L."/>
            <person name="Ma J."/>
        </authorList>
    </citation>
    <scope>NUCLEOTIDE SEQUENCE [LARGE SCALE GENOMIC DNA]</scope>
    <source>
        <strain evidence="8">JCM 16545</strain>
    </source>
</reference>
<feature type="transmembrane region" description="Helical" evidence="5">
    <location>
        <begin position="231"/>
        <end position="249"/>
    </location>
</feature>
<gene>
    <name evidence="7" type="ORF">ACFSQZ_14450</name>
</gene>
<keyword evidence="7" id="KW-0436">Ligase</keyword>
<dbReference type="InterPro" id="IPR007016">
    <property type="entry name" value="O-antigen_ligase-rel_domated"/>
</dbReference>
<keyword evidence="4 5" id="KW-0472">Membrane</keyword>
<evidence type="ECO:0000256" key="3">
    <source>
        <dbReference type="ARBA" id="ARBA00022989"/>
    </source>
</evidence>
<name>A0ABW5E5N0_9BACT</name>
<dbReference type="EMBL" id="JBHUJC010000043">
    <property type="protein sequence ID" value="MFD2277667.1"/>
    <property type="molecule type" value="Genomic_DNA"/>
</dbReference>
<evidence type="ECO:0000256" key="4">
    <source>
        <dbReference type="ARBA" id="ARBA00023136"/>
    </source>
</evidence>
<feature type="transmembrane region" description="Helical" evidence="5">
    <location>
        <begin position="384"/>
        <end position="402"/>
    </location>
</feature>
<dbReference type="SUPFAM" id="SSF48452">
    <property type="entry name" value="TPR-like"/>
    <property type="match status" value="1"/>
</dbReference>
<feature type="domain" description="O-antigen ligase-related" evidence="6">
    <location>
        <begin position="216"/>
        <end position="356"/>
    </location>
</feature>
<dbReference type="InterPro" id="IPR011990">
    <property type="entry name" value="TPR-like_helical_dom_sf"/>
</dbReference>
<feature type="transmembrane region" description="Helical" evidence="5">
    <location>
        <begin position="181"/>
        <end position="204"/>
    </location>
</feature>
<feature type="transmembrane region" description="Helical" evidence="5">
    <location>
        <begin position="51"/>
        <end position="73"/>
    </location>
</feature>
<feature type="transmembrane region" description="Helical" evidence="5">
    <location>
        <begin position="296"/>
        <end position="321"/>
    </location>
</feature>
<keyword evidence="2 5" id="KW-0812">Transmembrane</keyword>
<comment type="caution">
    <text evidence="7">The sequence shown here is derived from an EMBL/GenBank/DDBJ whole genome shotgun (WGS) entry which is preliminary data.</text>
</comment>
<accession>A0ABW5E5N0</accession>
<feature type="transmembrane region" description="Helical" evidence="5">
    <location>
        <begin position="140"/>
        <end position="161"/>
    </location>
</feature>
<dbReference type="RefSeq" id="WP_377137019.1">
    <property type="nucleotide sequence ID" value="NZ_JBHUJC010000043.1"/>
</dbReference>
<evidence type="ECO:0000256" key="5">
    <source>
        <dbReference type="SAM" id="Phobius"/>
    </source>
</evidence>